<name>A0A418YF04_9GAMM</name>
<proteinExistence type="predicted"/>
<dbReference type="AlphaFoldDB" id="A0A418YF04"/>
<evidence type="ECO:0000259" key="2">
    <source>
        <dbReference type="PROSITE" id="PS50056"/>
    </source>
</evidence>
<organism evidence="3 4">
    <name type="scientific">Motilimonas pumila</name>
    <dbReference type="NCBI Taxonomy" id="2303987"/>
    <lineage>
        <taxon>Bacteria</taxon>
        <taxon>Pseudomonadati</taxon>
        <taxon>Pseudomonadota</taxon>
        <taxon>Gammaproteobacteria</taxon>
        <taxon>Alteromonadales</taxon>
        <taxon>Alteromonadales genera incertae sedis</taxon>
        <taxon>Motilimonas</taxon>
    </lineage>
</organism>
<dbReference type="PROSITE" id="PS50056">
    <property type="entry name" value="TYR_PHOSPHATASE_2"/>
    <property type="match status" value="1"/>
</dbReference>
<accession>A0A418YF04</accession>
<dbReference type="GO" id="GO:0016791">
    <property type="term" value="F:phosphatase activity"/>
    <property type="evidence" value="ECO:0007669"/>
    <property type="project" value="UniProtKB-ARBA"/>
</dbReference>
<evidence type="ECO:0000256" key="1">
    <source>
        <dbReference type="ARBA" id="ARBA00022801"/>
    </source>
</evidence>
<dbReference type="InterPro" id="IPR057023">
    <property type="entry name" value="PTP-SAK"/>
</dbReference>
<reference evidence="3 4" key="1">
    <citation type="submission" date="2018-09" db="EMBL/GenBank/DDBJ databases">
        <authorList>
            <person name="Wang F."/>
        </authorList>
    </citation>
    <scope>NUCLEOTIDE SEQUENCE [LARGE SCALE GENOMIC DNA]</scope>
    <source>
        <strain evidence="3 4">PLHSC7-2</strain>
    </source>
</reference>
<gene>
    <name evidence="3" type="ORF">D1Z90_10030</name>
</gene>
<dbReference type="InterPro" id="IPR016130">
    <property type="entry name" value="Tyr_Pase_AS"/>
</dbReference>
<feature type="domain" description="Tyrosine specific protein phosphatases" evidence="2">
    <location>
        <begin position="89"/>
        <end position="156"/>
    </location>
</feature>
<comment type="caution">
    <text evidence="3">The sequence shown here is derived from an EMBL/GenBank/DDBJ whole genome shotgun (WGS) entry which is preliminary data.</text>
</comment>
<dbReference type="Pfam" id="PF22784">
    <property type="entry name" value="PTP-SAK"/>
    <property type="match status" value="1"/>
</dbReference>
<evidence type="ECO:0000313" key="3">
    <source>
        <dbReference type="EMBL" id="RJG47732.1"/>
    </source>
</evidence>
<dbReference type="PROSITE" id="PS00383">
    <property type="entry name" value="TYR_PHOSPHATASE_1"/>
    <property type="match status" value="1"/>
</dbReference>
<dbReference type="OrthoDB" id="9806482at2"/>
<dbReference type="EMBL" id="QZCH01000011">
    <property type="protein sequence ID" value="RJG47732.1"/>
    <property type="molecule type" value="Genomic_DNA"/>
</dbReference>
<dbReference type="InterPro" id="IPR029021">
    <property type="entry name" value="Prot-tyrosine_phosphatase-like"/>
</dbReference>
<dbReference type="RefSeq" id="WP_119910616.1">
    <property type="nucleotide sequence ID" value="NZ_QZCH01000011.1"/>
</dbReference>
<keyword evidence="1" id="KW-0378">Hydrolase</keyword>
<dbReference type="InterPro" id="IPR000387">
    <property type="entry name" value="Tyr_Pase_dom"/>
</dbReference>
<dbReference type="SUPFAM" id="SSF52799">
    <property type="entry name" value="(Phosphotyrosine protein) phosphatases II"/>
    <property type="match status" value="1"/>
</dbReference>
<reference evidence="3 4" key="2">
    <citation type="submission" date="2019-01" db="EMBL/GenBank/DDBJ databases">
        <title>Motilimonas pumilus sp. nov., isolated from the gut of sea cucumber (Apostichopus japonicus).</title>
        <authorList>
            <person name="Wang F.-Q."/>
            <person name="Ren L.-H."/>
            <person name="Lin Y.-W."/>
            <person name="Sun G.-H."/>
            <person name="Du Z.-J."/>
            <person name="Zhao J.-X."/>
            <person name="Liu X.-J."/>
            <person name="Liu L.-J."/>
        </authorList>
    </citation>
    <scope>NUCLEOTIDE SEQUENCE [LARGE SCALE GENOMIC DNA]</scope>
    <source>
        <strain evidence="3 4">PLHSC7-2</strain>
    </source>
</reference>
<keyword evidence="4" id="KW-1185">Reference proteome</keyword>
<dbReference type="Gene3D" id="3.90.190.10">
    <property type="entry name" value="Protein tyrosine phosphatase superfamily"/>
    <property type="match status" value="1"/>
</dbReference>
<protein>
    <submittedName>
        <fullName evidence="3">Protein phosphatase</fullName>
    </submittedName>
</protein>
<dbReference type="Proteomes" id="UP000283255">
    <property type="component" value="Unassembled WGS sequence"/>
</dbReference>
<evidence type="ECO:0000313" key="4">
    <source>
        <dbReference type="Proteomes" id="UP000283255"/>
    </source>
</evidence>
<sequence length="164" mass="17536">MAHPITELPLDTGAKLLLTPCPGTKDASLKQAISELKAAGASGILTMMQSQELAKHQVTELGNETLSQDLMWFHLPVEDDEAPLADFEQAFTQHKAAIIAALKQGQNLALHCKGGNGRTGLVAAILLLEIGVELEQAIAQVQAVKPKSLQLTSHLNYLKQLAAK</sequence>